<accession>A0A482WAM7</accession>
<feature type="non-terminal residue" evidence="2">
    <location>
        <position position="1"/>
    </location>
</feature>
<dbReference type="OrthoDB" id="5830876at2759"/>
<feature type="region of interest" description="Disordered" evidence="1">
    <location>
        <begin position="1"/>
        <end position="42"/>
    </location>
</feature>
<feature type="compositionally biased region" description="Basic and acidic residues" evidence="1">
    <location>
        <begin position="73"/>
        <end position="87"/>
    </location>
</feature>
<feature type="region of interest" description="Disordered" evidence="1">
    <location>
        <begin position="73"/>
        <end position="106"/>
    </location>
</feature>
<reference evidence="2 3" key="1">
    <citation type="submission" date="2017-03" db="EMBL/GenBank/DDBJ databases">
        <title>Genome of the blue death feigning beetle - Asbolus verrucosus.</title>
        <authorList>
            <person name="Rider S.D."/>
        </authorList>
    </citation>
    <scope>NUCLEOTIDE SEQUENCE [LARGE SCALE GENOMIC DNA]</scope>
    <source>
        <strain evidence="2">Butters</strain>
        <tissue evidence="2">Head and leg muscle</tissue>
    </source>
</reference>
<feature type="compositionally biased region" description="Polar residues" evidence="1">
    <location>
        <begin position="1"/>
        <end position="20"/>
    </location>
</feature>
<evidence type="ECO:0000256" key="1">
    <source>
        <dbReference type="SAM" id="MobiDB-lite"/>
    </source>
</evidence>
<name>A0A482WAM7_ASBVE</name>
<sequence>ASLMEDNNLSFLTGASSLSNRPRDRSESPIHDPHMRSPINGGLHIKQESMINQEHHVAREPEQMHHVIKREMHSEYDDMDQEQHTENMAEDLTIASEHTDSNILDA</sequence>
<organism evidence="2 3">
    <name type="scientific">Asbolus verrucosus</name>
    <name type="common">Desert ironclad beetle</name>
    <dbReference type="NCBI Taxonomy" id="1661398"/>
    <lineage>
        <taxon>Eukaryota</taxon>
        <taxon>Metazoa</taxon>
        <taxon>Ecdysozoa</taxon>
        <taxon>Arthropoda</taxon>
        <taxon>Hexapoda</taxon>
        <taxon>Insecta</taxon>
        <taxon>Pterygota</taxon>
        <taxon>Neoptera</taxon>
        <taxon>Endopterygota</taxon>
        <taxon>Coleoptera</taxon>
        <taxon>Polyphaga</taxon>
        <taxon>Cucujiformia</taxon>
        <taxon>Tenebrionidae</taxon>
        <taxon>Pimeliinae</taxon>
        <taxon>Asbolus</taxon>
    </lineage>
</organism>
<gene>
    <name evidence="2" type="ORF">BDFB_007176</name>
</gene>
<feature type="compositionally biased region" description="Basic and acidic residues" evidence="1">
    <location>
        <begin position="21"/>
        <end position="35"/>
    </location>
</feature>
<evidence type="ECO:0000313" key="2">
    <source>
        <dbReference type="EMBL" id="RZC42055.1"/>
    </source>
</evidence>
<protein>
    <submittedName>
        <fullName evidence="2">Uncharacterized protein</fullName>
    </submittedName>
</protein>
<evidence type="ECO:0000313" key="3">
    <source>
        <dbReference type="Proteomes" id="UP000292052"/>
    </source>
</evidence>
<dbReference type="Proteomes" id="UP000292052">
    <property type="component" value="Unassembled WGS sequence"/>
</dbReference>
<dbReference type="AlphaFoldDB" id="A0A482WAM7"/>
<comment type="caution">
    <text evidence="2">The sequence shown here is derived from an EMBL/GenBank/DDBJ whole genome shotgun (WGS) entry which is preliminary data.</text>
</comment>
<keyword evidence="3" id="KW-1185">Reference proteome</keyword>
<dbReference type="EMBL" id="QDEB01011283">
    <property type="protein sequence ID" value="RZC42055.1"/>
    <property type="molecule type" value="Genomic_DNA"/>
</dbReference>
<dbReference type="STRING" id="1661398.A0A482WAM7"/>
<proteinExistence type="predicted"/>